<evidence type="ECO:0000313" key="2">
    <source>
        <dbReference type="Proteomes" id="UP000886501"/>
    </source>
</evidence>
<comment type="caution">
    <text evidence="1">The sequence shown here is derived from an EMBL/GenBank/DDBJ whole genome shotgun (WGS) entry which is preliminary data.</text>
</comment>
<accession>A0ACB6ZBA3</accession>
<protein>
    <submittedName>
        <fullName evidence="1">Kinase-like protein</fullName>
    </submittedName>
</protein>
<sequence>MPGATPPLPAVMATHTASAETSLMKIVSWDGKSRDIYQVLTTAFEAKDYLVCIRDLQALGIDPSSYVNNLDKIIDGLLAESELQKRCIRALRKTCGLYGILPTSYAVTCTLSKPGKRPLASGGFADVWKFLDEDNHDHVFAVKSLRVCERDDTNEINKKYCKEVIVCKRANHPNILSIEGVAPKLFEFCMVSQWMTNGDILGYVTKHPGANRLELLIGVTRGLNYLHNNEVIHGDLKSPNILIDASGSPRLSDFGLCSITKNIDSVNASTPNRNCTIRYCAPELLEINGVPPLEKKPTNKSDVYSLSMVMVELVTGKMPYPGSQDASVLFLISKGRRPPRPRPFGAPGMTPGVWKITKRCWHGKAKKRPEVKAVLQDLEKLANSGEELSPSPFWHMWRDIFE</sequence>
<reference evidence="1" key="1">
    <citation type="submission" date="2019-10" db="EMBL/GenBank/DDBJ databases">
        <authorList>
            <consortium name="DOE Joint Genome Institute"/>
            <person name="Kuo A."/>
            <person name="Miyauchi S."/>
            <person name="Kiss E."/>
            <person name="Drula E."/>
            <person name="Kohler A."/>
            <person name="Sanchez-Garcia M."/>
            <person name="Andreopoulos B."/>
            <person name="Barry K.W."/>
            <person name="Bonito G."/>
            <person name="Buee M."/>
            <person name="Carver A."/>
            <person name="Chen C."/>
            <person name="Cichocki N."/>
            <person name="Clum A."/>
            <person name="Culley D."/>
            <person name="Crous P.W."/>
            <person name="Fauchery L."/>
            <person name="Girlanda M."/>
            <person name="Hayes R."/>
            <person name="Keri Z."/>
            <person name="Labutti K."/>
            <person name="Lipzen A."/>
            <person name="Lombard V."/>
            <person name="Magnuson J."/>
            <person name="Maillard F."/>
            <person name="Morin E."/>
            <person name="Murat C."/>
            <person name="Nolan M."/>
            <person name="Ohm R."/>
            <person name="Pangilinan J."/>
            <person name="Pereira M."/>
            <person name="Perotto S."/>
            <person name="Peter M."/>
            <person name="Riley R."/>
            <person name="Sitrit Y."/>
            <person name="Stielow B."/>
            <person name="Szollosi G."/>
            <person name="Zifcakova L."/>
            <person name="Stursova M."/>
            <person name="Spatafora J.W."/>
            <person name="Tedersoo L."/>
            <person name="Vaario L.-M."/>
            <person name="Yamada A."/>
            <person name="Yan M."/>
            <person name="Wang P."/>
            <person name="Xu J."/>
            <person name="Bruns T."/>
            <person name="Baldrian P."/>
            <person name="Vilgalys R."/>
            <person name="Henrissat B."/>
            <person name="Grigoriev I.V."/>
            <person name="Hibbett D."/>
            <person name="Nagy L.G."/>
            <person name="Martin F.M."/>
        </authorList>
    </citation>
    <scope>NUCLEOTIDE SEQUENCE</scope>
    <source>
        <strain evidence="1">P2</strain>
    </source>
</reference>
<gene>
    <name evidence="1" type="ORF">BDM02DRAFT_3117962</name>
</gene>
<dbReference type="EMBL" id="MU118046">
    <property type="protein sequence ID" value="KAF9646888.1"/>
    <property type="molecule type" value="Genomic_DNA"/>
</dbReference>
<evidence type="ECO:0000313" key="1">
    <source>
        <dbReference type="EMBL" id="KAF9646888.1"/>
    </source>
</evidence>
<reference evidence="1" key="2">
    <citation type="journal article" date="2020" name="Nat. Commun.">
        <title>Large-scale genome sequencing of mycorrhizal fungi provides insights into the early evolution of symbiotic traits.</title>
        <authorList>
            <person name="Miyauchi S."/>
            <person name="Kiss E."/>
            <person name="Kuo A."/>
            <person name="Drula E."/>
            <person name="Kohler A."/>
            <person name="Sanchez-Garcia M."/>
            <person name="Morin E."/>
            <person name="Andreopoulos B."/>
            <person name="Barry K.W."/>
            <person name="Bonito G."/>
            <person name="Buee M."/>
            <person name="Carver A."/>
            <person name="Chen C."/>
            <person name="Cichocki N."/>
            <person name="Clum A."/>
            <person name="Culley D."/>
            <person name="Crous P.W."/>
            <person name="Fauchery L."/>
            <person name="Girlanda M."/>
            <person name="Hayes R.D."/>
            <person name="Keri Z."/>
            <person name="LaButti K."/>
            <person name="Lipzen A."/>
            <person name="Lombard V."/>
            <person name="Magnuson J."/>
            <person name="Maillard F."/>
            <person name="Murat C."/>
            <person name="Nolan M."/>
            <person name="Ohm R.A."/>
            <person name="Pangilinan J."/>
            <person name="Pereira M.F."/>
            <person name="Perotto S."/>
            <person name="Peter M."/>
            <person name="Pfister S."/>
            <person name="Riley R."/>
            <person name="Sitrit Y."/>
            <person name="Stielow J.B."/>
            <person name="Szollosi G."/>
            <person name="Zifcakova L."/>
            <person name="Stursova M."/>
            <person name="Spatafora J.W."/>
            <person name="Tedersoo L."/>
            <person name="Vaario L.M."/>
            <person name="Yamada A."/>
            <person name="Yan M."/>
            <person name="Wang P."/>
            <person name="Xu J."/>
            <person name="Bruns T."/>
            <person name="Baldrian P."/>
            <person name="Vilgalys R."/>
            <person name="Dunand C."/>
            <person name="Henrissat B."/>
            <person name="Grigoriev I.V."/>
            <person name="Hibbett D."/>
            <person name="Nagy L.G."/>
            <person name="Martin F.M."/>
        </authorList>
    </citation>
    <scope>NUCLEOTIDE SEQUENCE</scope>
    <source>
        <strain evidence="1">P2</strain>
    </source>
</reference>
<name>A0ACB6ZBA3_THEGA</name>
<proteinExistence type="predicted"/>
<dbReference type="Proteomes" id="UP000886501">
    <property type="component" value="Unassembled WGS sequence"/>
</dbReference>
<keyword evidence="2" id="KW-1185">Reference proteome</keyword>
<organism evidence="1 2">
    <name type="scientific">Thelephora ganbajun</name>
    <name type="common">Ganba fungus</name>
    <dbReference type="NCBI Taxonomy" id="370292"/>
    <lineage>
        <taxon>Eukaryota</taxon>
        <taxon>Fungi</taxon>
        <taxon>Dikarya</taxon>
        <taxon>Basidiomycota</taxon>
        <taxon>Agaricomycotina</taxon>
        <taxon>Agaricomycetes</taxon>
        <taxon>Thelephorales</taxon>
        <taxon>Thelephoraceae</taxon>
        <taxon>Thelephora</taxon>
    </lineage>
</organism>